<keyword evidence="2" id="KW-1185">Reference proteome</keyword>
<dbReference type="AlphaFoldDB" id="A0AA40DUJ3"/>
<dbReference type="Proteomes" id="UP001172101">
    <property type="component" value="Unassembled WGS sequence"/>
</dbReference>
<comment type="caution">
    <text evidence="1">The sequence shown here is derived from an EMBL/GenBank/DDBJ whole genome shotgun (WGS) entry which is preliminary data.</text>
</comment>
<protein>
    <submittedName>
        <fullName evidence="1">Uncharacterized protein</fullName>
    </submittedName>
</protein>
<name>A0AA40DUJ3_9PEZI</name>
<dbReference type="RefSeq" id="XP_060295044.1">
    <property type="nucleotide sequence ID" value="XM_060442369.1"/>
</dbReference>
<evidence type="ECO:0000313" key="2">
    <source>
        <dbReference type="Proteomes" id="UP001172101"/>
    </source>
</evidence>
<proteinExistence type="predicted"/>
<dbReference type="GeneID" id="85325639"/>
<accession>A0AA40DUJ3</accession>
<evidence type="ECO:0000313" key="1">
    <source>
        <dbReference type="EMBL" id="KAK0713721.1"/>
    </source>
</evidence>
<reference evidence="1" key="1">
    <citation type="submission" date="2023-06" db="EMBL/GenBank/DDBJ databases">
        <title>Genome-scale phylogeny and comparative genomics of the fungal order Sordariales.</title>
        <authorList>
            <consortium name="Lawrence Berkeley National Laboratory"/>
            <person name="Hensen N."/>
            <person name="Bonometti L."/>
            <person name="Westerberg I."/>
            <person name="Brannstrom I.O."/>
            <person name="Guillou S."/>
            <person name="Cros-Aarteil S."/>
            <person name="Calhoun S."/>
            <person name="Haridas S."/>
            <person name="Kuo A."/>
            <person name="Mondo S."/>
            <person name="Pangilinan J."/>
            <person name="Riley R."/>
            <person name="LaButti K."/>
            <person name="Andreopoulos B."/>
            <person name="Lipzen A."/>
            <person name="Chen C."/>
            <person name="Yanf M."/>
            <person name="Daum C."/>
            <person name="Ng V."/>
            <person name="Clum A."/>
            <person name="Steindorff A."/>
            <person name="Ohm R."/>
            <person name="Martin F."/>
            <person name="Silar P."/>
            <person name="Natvig D."/>
            <person name="Lalanne C."/>
            <person name="Gautier V."/>
            <person name="Ament-velasquez S.L."/>
            <person name="Kruys A."/>
            <person name="Hutchinson M.I."/>
            <person name="Powell A.J."/>
            <person name="Barry K."/>
            <person name="Miller A.N."/>
            <person name="Grigoriev I.V."/>
            <person name="Debuchy R."/>
            <person name="Gladieux P."/>
            <person name="Thoren M.H."/>
            <person name="Johannesson H."/>
        </authorList>
    </citation>
    <scope>NUCLEOTIDE SEQUENCE</scope>
    <source>
        <strain evidence="1">SMH2392-1A</strain>
    </source>
</reference>
<sequence length="97" mass="10817">MACEFDETFIIIDAINECGNDNQVSNVVHLFKSLVTQVDTSTHDPVVGGAINIALFNRDEDLIRGQLQHDFTSVQIAAHTEDLLVYTASEVDKRIRN</sequence>
<gene>
    <name evidence="1" type="ORF">B0T26DRAFT_718171</name>
</gene>
<organism evidence="1 2">
    <name type="scientific">Lasiosphaeria miniovina</name>
    <dbReference type="NCBI Taxonomy" id="1954250"/>
    <lineage>
        <taxon>Eukaryota</taxon>
        <taxon>Fungi</taxon>
        <taxon>Dikarya</taxon>
        <taxon>Ascomycota</taxon>
        <taxon>Pezizomycotina</taxon>
        <taxon>Sordariomycetes</taxon>
        <taxon>Sordariomycetidae</taxon>
        <taxon>Sordariales</taxon>
        <taxon>Lasiosphaeriaceae</taxon>
        <taxon>Lasiosphaeria</taxon>
    </lineage>
</organism>
<dbReference type="EMBL" id="JAUIRO010000005">
    <property type="protein sequence ID" value="KAK0713721.1"/>
    <property type="molecule type" value="Genomic_DNA"/>
</dbReference>